<dbReference type="InterPro" id="IPR008928">
    <property type="entry name" value="6-hairpin_glycosidase_sf"/>
</dbReference>
<name>A0ABV4FYZ2_9BRAD</name>
<evidence type="ECO:0000313" key="2">
    <source>
        <dbReference type="Proteomes" id="UP001565369"/>
    </source>
</evidence>
<protein>
    <submittedName>
        <fullName evidence="1">Uncharacterized protein</fullName>
    </submittedName>
</protein>
<reference evidence="1 2" key="1">
    <citation type="submission" date="2024-07" db="EMBL/GenBank/DDBJ databases">
        <title>Genomic Encyclopedia of Type Strains, Phase V (KMG-V): Genome sequencing to study the core and pangenomes of soil and plant-associated prokaryotes.</title>
        <authorList>
            <person name="Whitman W."/>
        </authorList>
    </citation>
    <scope>NUCLEOTIDE SEQUENCE [LARGE SCALE GENOMIC DNA]</scope>
    <source>
        <strain evidence="1 2">USDA 152</strain>
    </source>
</reference>
<proteinExistence type="predicted"/>
<organism evidence="1 2">
    <name type="scientific">Bradyrhizobium ottawaense</name>
    <dbReference type="NCBI Taxonomy" id="931866"/>
    <lineage>
        <taxon>Bacteria</taxon>
        <taxon>Pseudomonadati</taxon>
        <taxon>Pseudomonadota</taxon>
        <taxon>Alphaproteobacteria</taxon>
        <taxon>Hyphomicrobiales</taxon>
        <taxon>Nitrobacteraceae</taxon>
        <taxon>Bradyrhizobium</taxon>
    </lineage>
</organism>
<sequence>MMISPNSGVKFIVPAAAKAPLSNSPLVNYALQGLERCWLPAERRWSHVYHLDRPASPNESLPHSDVFYTLNVLLGMSRVAKLPADIDLPEIFYRNAMKLTALPVRKYAFGMALWAAAELRLPIPEPVRRELKAVLSDQSRWHAFRAQDLGMLLTGVIAQAREGEKEWLCFAGPLYRFLKERFHGDSGLFFDAPSGFRRRFASFATQTYLSIACYQYGEFTGDASALVMADTCVRDLIALQGPQGEWPWFFDATSGRILDFYEIYSVHQYGMAPALLEWAERFGRRGAREALVKGFNWVLGQNRLGRTMLVPELNLTIRSQVRKGELTTKAPRVLRAIKNVWRESGGELIDRQNVGVRLECRSYELGWILWSFGRRTDLQDLSHNVAFEQPAGPVGGVPQRNGSALG</sequence>
<dbReference type="EMBL" id="JBGBZJ010000003">
    <property type="protein sequence ID" value="MEY9456854.1"/>
    <property type="molecule type" value="Genomic_DNA"/>
</dbReference>
<keyword evidence="2" id="KW-1185">Reference proteome</keyword>
<comment type="caution">
    <text evidence="1">The sequence shown here is derived from an EMBL/GenBank/DDBJ whole genome shotgun (WGS) entry which is preliminary data.</text>
</comment>
<dbReference type="Proteomes" id="UP001565369">
    <property type="component" value="Unassembled WGS sequence"/>
</dbReference>
<gene>
    <name evidence="1" type="ORF">ABIG07_005802</name>
</gene>
<evidence type="ECO:0000313" key="1">
    <source>
        <dbReference type="EMBL" id="MEY9456854.1"/>
    </source>
</evidence>
<dbReference type="RefSeq" id="WP_049801692.1">
    <property type="nucleotide sequence ID" value="NZ_AP021854.1"/>
</dbReference>
<dbReference type="SUPFAM" id="SSF48208">
    <property type="entry name" value="Six-hairpin glycosidases"/>
    <property type="match status" value="1"/>
</dbReference>
<accession>A0ABV4FYZ2</accession>